<name>A0A0F9X7B6_TRIHA</name>
<dbReference type="Proteomes" id="UP000034112">
    <property type="component" value="Unassembled WGS sequence"/>
</dbReference>
<evidence type="ECO:0000313" key="2">
    <source>
        <dbReference type="EMBL" id="KKO96717.1"/>
    </source>
</evidence>
<accession>A0A0F9X7B6</accession>
<reference evidence="3" key="1">
    <citation type="journal article" date="2015" name="Genome Announc.">
        <title>Draft whole-genome sequence of the biocontrol agent Trichoderma harzianum T6776.</title>
        <authorList>
            <person name="Baroncelli R."/>
            <person name="Piaggeschi G."/>
            <person name="Fiorini L."/>
            <person name="Bertolini E."/>
            <person name="Zapparata A."/>
            <person name="Pe M.E."/>
            <person name="Sarrocco S."/>
            <person name="Vannacci G."/>
        </authorList>
    </citation>
    <scope>NUCLEOTIDE SEQUENCE [LARGE SCALE GENOMIC DNA]</scope>
    <source>
        <strain evidence="3">T6776</strain>
    </source>
</reference>
<gene>
    <name evidence="2" type="ORF">THAR02_11179</name>
</gene>
<sequence length="100" mass="11168">MSRSHAGFFFFFMPRIIASHIGVALPRCREPFIKTASKRKPDQGLTCSLSEDVLDLYAHMPLPQVQISGFRTAALGVDSRSRPFRAMSTRGVVMHSLGSW</sequence>
<comment type="caution">
    <text evidence="2">The sequence shown here is derived from an EMBL/GenBank/DDBJ whole genome shotgun (WGS) entry which is preliminary data.</text>
</comment>
<evidence type="ECO:0008006" key="4">
    <source>
        <dbReference type="Google" id="ProtNLM"/>
    </source>
</evidence>
<evidence type="ECO:0000256" key="1">
    <source>
        <dbReference type="SAM" id="SignalP"/>
    </source>
</evidence>
<organism evidence="2 3">
    <name type="scientific">Trichoderma harzianum</name>
    <name type="common">Hypocrea lixii</name>
    <dbReference type="NCBI Taxonomy" id="5544"/>
    <lineage>
        <taxon>Eukaryota</taxon>
        <taxon>Fungi</taxon>
        <taxon>Dikarya</taxon>
        <taxon>Ascomycota</taxon>
        <taxon>Pezizomycotina</taxon>
        <taxon>Sordariomycetes</taxon>
        <taxon>Hypocreomycetidae</taxon>
        <taxon>Hypocreales</taxon>
        <taxon>Hypocreaceae</taxon>
        <taxon>Trichoderma</taxon>
    </lineage>
</organism>
<feature type="chain" id="PRO_5002530023" description="Secreted protein" evidence="1">
    <location>
        <begin position="19"/>
        <end position="100"/>
    </location>
</feature>
<evidence type="ECO:0000313" key="3">
    <source>
        <dbReference type="Proteomes" id="UP000034112"/>
    </source>
</evidence>
<proteinExistence type="predicted"/>
<keyword evidence="1" id="KW-0732">Signal</keyword>
<protein>
    <recommendedName>
        <fullName evidence="4">Secreted protein</fullName>
    </recommendedName>
</protein>
<dbReference type="AlphaFoldDB" id="A0A0F9X7B6"/>
<feature type="signal peptide" evidence="1">
    <location>
        <begin position="1"/>
        <end position="18"/>
    </location>
</feature>
<dbReference type="EMBL" id="JOKZ01000759">
    <property type="protein sequence ID" value="KKO96717.1"/>
    <property type="molecule type" value="Genomic_DNA"/>
</dbReference>